<evidence type="ECO:0000259" key="1">
    <source>
        <dbReference type="SMART" id="SM01008"/>
    </source>
</evidence>
<dbReference type="Pfam" id="PF02738">
    <property type="entry name" value="MoCoBD_1"/>
    <property type="match status" value="1"/>
</dbReference>
<comment type="caution">
    <text evidence="2">The sequence shown here is derived from an EMBL/GenBank/DDBJ whole genome shotgun (WGS) entry which is preliminary data.</text>
</comment>
<organism evidence="2 3">
    <name type="scientific">Fulvivirga sedimenti</name>
    <dbReference type="NCBI Taxonomy" id="2879465"/>
    <lineage>
        <taxon>Bacteria</taxon>
        <taxon>Pseudomonadati</taxon>
        <taxon>Bacteroidota</taxon>
        <taxon>Cytophagia</taxon>
        <taxon>Cytophagales</taxon>
        <taxon>Fulvivirgaceae</taxon>
        <taxon>Fulvivirga</taxon>
    </lineage>
</organism>
<dbReference type="InterPro" id="IPR046867">
    <property type="entry name" value="AldOxase/xan_DH_MoCoBD2"/>
</dbReference>
<dbReference type="InterPro" id="IPR037165">
    <property type="entry name" value="AldOxase/xan_DH_Mopterin-bd_sf"/>
</dbReference>
<dbReference type="Pfam" id="PF20256">
    <property type="entry name" value="MoCoBD_2"/>
    <property type="match status" value="2"/>
</dbReference>
<dbReference type="PANTHER" id="PTHR47495:SF3">
    <property type="entry name" value="BLR6219 PROTEIN"/>
    <property type="match status" value="1"/>
</dbReference>
<reference evidence="2" key="1">
    <citation type="submission" date="2021-09" db="EMBL/GenBank/DDBJ databases">
        <title>Fulvivirga sp. isolated from coastal sediment.</title>
        <authorList>
            <person name="Yu H."/>
        </authorList>
    </citation>
    <scope>NUCLEOTIDE SEQUENCE</scope>
    <source>
        <strain evidence="2">1062</strain>
    </source>
</reference>
<protein>
    <submittedName>
        <fullName evidence="2">Molybdopterin-dependent oxidoreductase</fullName>
    </submittedName>
</protein>
<dbReference type="InterPro" id="IPR012368">
    <property type="entry name" value="OxRdtase_Mopterin-bd_su_IorB"/>
</dbReference>
<dbReference type="Proteomes" id="UP001139409">
    <property type="component" value="Unassembled WGS sequence"/>
</dbReference>
<dbReference type="AlphaFoldDB" id="A0A9X1KWU0"/>
<dbReference type="EMBL" id="JAIXNE010000001">
    <property type="protein sequence ID" value="MCA6074299.1"/>
    <property type="molecule type" value="Genomic_DNA"/>
</dbReference>
<name>A0A9X1KWU0_9BACT</name>
<sequence>MESLSRRTFLKQSSLTGLFFVLGSTAENGLMASLIQDPGSVNLNQFIAISSDNKIVLFNHRPEMGQGTYQSIPMILAEELEVDIHSVEIRQSEADSDLYGSQMVVGSRSIQTEYDTLRIMGASAREMLKSAAAKRFNTNSDSCKAENGKIFGPGGKSLTYGELIADAAKITPPKNPPLKDPADFKIIGQPISRQDIPGKVNGQAQYGLDVNVPGMLYASVERSPVFLGKVMGFNDSEVLKVPGVRHVIPTSRNVYGQTREGVAVLADNYWAALKGRKVLKVEWDNQGLDTISGADIVADSYESAEGNGDELFGRGNTAEIFRNSDQIIEASYETPYQAHVPMEPMNATVHIQADRAEFWGSTQNPNGVKSFIAQTYGIDPAKVKINYTFMGGGFGRRSMTDVVEEAADLSKKSGKPVKVIWTREDDQTQGPFRACSVNICKAVMEPGGKILAFEHKVIAQEIRNQTGKDMTAGRQLMGGINTEYTIPNFSVKGVLKKRHIPISYWRAVYHSTNPFAHECFIDELSRVAGKDPLTFRLEMLNHPRYRRVLEEIGKRTDWFGQPEPGIGRGLATVERSGAYFAMITKVTKRDGKIIPIKITTVLDLGVCINPDTVKAQTEGSVIMGLGAFYNGLTIKNGAVEENNFHTYPLPRIDQIPEIETHILSSNASPDGAGESGLPTLAPSLANAIFDLTGNRIRKLPIQYGAGA</sequence>
<dbReference type="InterPro" id="IPR000674">
    <property type="entry name" value="Ald_Oxase/Xan_DH_a/b"/>
</dbReference>
<dbReference type="RefSeq" id="WP_225697394.1">
    <property type="nucleotide sequence ID" value="NZ_JAIXNE010000001.1"/>
</dbReference>
<evidence type="ECO:0000313" key="2">
    <source>
        <dbReference type="EMBL" id="MCA6074299.1"/>
    </source>
</evidence>
<dbReference type="SMART" id="SM01008">
    <property type="entry name" value="Ald_Xan_dh_C"/>
    <property type="match status" value="1"/>
</dbReference>
<accession>A0A9X1KWU0</accession>
<dbReference type="InterPro" id="IPR008274">
    <property type="entry name" value="AldOxase/xan_DH_MoCoBD1"/>
</dbReference>
<proteinExistence type="predicted"/>
<dbReference type="Gene3D" id="3.30.365.10">
    <property type="entry name" value="Aldehyde oxidase/xanthine dehydrogenase, molybdopterin binding domain"/>
    <property type="match status" value="4"/>
</dbReference>
<feature type="domain" description="Aldehyde oxidase/xanthine dehydrogenase a/b hammerhead" evidence="1">
    <location>
        <begin position="201"/>
        <end position="287"/>
    </location>
</feature>
<dbReference type="Gene3D" id="3.90.1170.50">
    <property type="entry name" value="Aldehyde oxidase/xanthine dehydrogenase, a/b hammerhead"/>
    <property type="match status" value="1"/>
</dbReference>
<dbReference type="InterPro" id="IPR052516">
    <property type="entry name" value="N-heterocyclic_Hydroxylase"/>
</dbReference>
<dbReference type="PIRSF" id="PIRSF036389">
    <property type="entry name" value="IOR_B"/>
    <property type="match status" value="1"/>
</dbReference>
<gene>
    <name evidence="2" type="ORF">LDX50_05435</name>
</gene>
<dbReference type="GO" id="GO:0016491">
    <property type="term" value="F:oxidoreductase activity"/>
    <property type="evidence" value="ECO:0007669"/>
    <property type="project" value="InterPro"/>
</dbReference>
<dbReference type="PANTHER" id="PTHR47495">
    <property type="entry name" value="ALDEHYDE DEHYDROGENASE"/>
    <property type="match status" value="1"/>
</dbReference>
<dbReference type="PROSITE" id="PS51318">
    <property type="entry name" value="TAT"/>
    <property type="match status" value="1"/>
</dbReference>
<dbReference type="SUPFAM" id="SSF56003">
    <property type="entry name" value="Molybdenum cofactor-binding domain"/>
    <property type="match status" value="2"/>
</dbReference>
<evidence type="ECO:0000313" key="3">
    <source>
        <dbReference type="Proteomes" id="UP001139409"/>
    </source>
</evidence>
<keyword evidence="3" id="KW-1185">Reference proteome</keyword>
<dbReference type="InterPro" id="IPR006311">
    <property type="entry name" value="TAT_signal"/>
</dbReference>